<feature type="region of interest" description="Disordered" evidence="6">
    <location>
        <begin position="381"/>
        <end position="403"/>
    </location>
</feature>
<dbReference type="PANTHER" id="PTHR33048:SF146">
    <property type="entry name" value="INTEGRAL MEMBRANE PROTEIN"/>
    <property type="match status" value="1"/>
</dbReference>
<evidence type="ECO:0000256" key="6">
    <source>
        <dbReference type="SAM" id="MobiDB-lite"/>
    </source>
</evidence>
<keyword evidence="4 7" id="KW-0472">Membrane</keyword>
<dbReference type="eggNOG" id="ENOG502S2VF">
    <property type="taxonomic scope" value="Eukaryota"/>
</dbReference>
<comment type="similarity">
    <text evidence="5">Belongs to the SAT4 family.</text>
</comment>
<dbReference type="EMBL" id="KE652175">
    <property type="protein sequence ID" value="EQL04191.1"/>
    <property type="molecule type" value="Genomic_DNA"/>
</dbReference>
<sequence length="403" mass="41576">MGWVINVAPEVAAESQFPAIICICVVLSLLSIGTVSCRLWIRAKARGLAGDDYMAALSMRPDTPPGSTDTPPGSTDTPPGSTDTPPGSTDTPPGSTDTPPGSTDTPPGSTDTPPGSTDTPPGSTDTPPGSTDTPPGSTDTPPGSTDTPPGSTDTPPGSTDTPPGSTDTPPGSTDTPPGSTDTPPGSTDTPPGSTDTPPGSTDTPPGSCLPAGSSFTGYAIVTIVSDIVVALLPIPVLLKLNVRLEKKLGLIGIFMLGMFTTVCSVLRYVQINRIQFGDGNSTMLVLWGTIEFNVGNMVSSLPFLAPVCMKKARDYRSKYAGSNGDSSRGASRRRNAEHHKLSDVSNDKSAFGPSNKSPSPSEEHIWQQTANSIVKSVTYTVHVDEDAPSGNAARRRQDQSSNV</sequence>
<evidence type="ECO:0000259" key="8">
    <source>
        <dbReference type="Pfam" id="PF20684"/>
    </source>
</evidence>
<dbReference type="OrthoDB" id="5273647at2759"/>
<feature type="region of interest" description="Disordered" evidence="6">
    <location>
        <begin position="318"/>
        <end position="368"/>
    </location>
</feature>
<comment type="subcellular location">
    <subcellularLocation>
        <location evidence="1">Membrane</location>
        <topology evidence="1">Multi-pass membrane protein</topology>
    </subcellularLocation>
</comment>
<feature type="compositionally biased region" description="Low complexity" evidence="6">
    <location>
        <begin position="65"/>
        <end position="206"/>
    </location>
</feature>
<organism evidence="9 10">
    <name type="scientific">Ophiocordyceps sinensis (strain Co18 / CGMCC 3.14243)</name>
    <name type="common">Yarsagumba caterpillar fungus</name>
    <name type="synonym">Hirsutella sinensis</name>
    <dbReference type="NCBI Taxonomy" id="911162"/>
    <lineage>
        <taxon>Eukaryota</taxon>
        <taxon>Fungi</taxon>
        <taxon>Dikarya</taxon>
        <taxon>Ascomycota</taxon>
        <taxon>Pezizomycotina</taxon>
        <taxon>Sordariomycetes</taxon>
        <taxon>Hypocreomycetidae</taxon>
        <taxon>Hypocreales</taxon>
        <taxon>Ophiocordycipitaceae</taxon>
        <taxon>Ophiocordyceps</taxon>
    </lineage>
</organism>
<feature type="transmembrane region" description="Helical" evidence="7">
    <location>
        <begin position="17"/>
        <end position="41"/>
    </location>
</feature>
<evidence type="ECO:0000256" key="2">
    <source>
        <dbReference type="ARBA" id="ARBA00022692"/>
    </source>
</evidence>
<accession>T5AP52</accession>
<feature type="domain" description="Rhodopsin" evidence="8">
    <location>
        <begin position="204"/>
        <end position="308"/>
    </location>
</feature>
<dbReference type="PANTHER" id="PTHR33048">
    <property type="entry name" value="PTH11-LIKE INTEGRAL MEMBRANE PROTEIN (AFU_ORTHOLOGUE AFUA_5G11245)"/>
    <property type="match status" value="1"/>
</dbReference>
<proteinExistence type="inferred from homology"/>
<dbReference type="InterPro" id="IPR049326">
    <property type="entry name" value="Rhodopsin_dom_fungi"/>
</dbReference>
<keyword evidence="3 7" id="KW-1133">Transmembrane helix</keyword>
<dbReference type="Proteomes" id="UP000019374">
    <property type="component" value="Unassembled WGS sequence"/>
</dbReference>
<dbReference type="AlphaFoldDB" id="T5AP52"/>
<keyword evidence="2 7" id="KW-0812">Transmembrane</keyword>
<dbReference type="InterPro" id="IPR052337">
    <property type="entry name" value="SAT4-like"/>
</dbReference>
<feature type="region of interest" description="Disordered" evidence="6">
    <location>
        <begin position="56"/>
        <end position="208"/>
    </location>
</feature>
<dbReference type="HOGENOM" id="CLU_028200_2_1_1"/>
<feature type="compositionally biased region" description="Polar residues" evidence="6">
    <location>
        <begin position="347"/>
        <end position="368"/>
    </location>
</feature>
<dbReference type="Pfam" id="PF20684">
    <property type="entry name" value="Fung_rhodopsin"/>
    <property type="match status" value="1"/>
</dbReference>
<evidence type="ECO:0000256" key="7">
    <source>
        <dbReference type="SAM" id="Phobius"/>
    </source>
</evidence>
<feature type="transmembrane region" description="Helical" evidence="7">
    <location>
        <begin position="248"/>
        <end position="269"/>
    </location>
</feature>
<protein>
    <submittedName>
        <fullName evidence="9">ATP synthase F0</fullName>
    </submittedName>
</protein>
<evidence type="ECO:0000256" key="5">
    <source>
        <dbReference type="ARBA" id="ARBA00038359"/>
    </source>
</evidence>
<gene>
    <name evidence="9" type="ORF">OCS_00091</name>
</gene>
<dbReference type="GO" id="GO:0016020">
    <property type="term" value="C:membrane"/>
    <property type="evidence" value="ECO:0007669"/>
    <property type="project" value="UniProtKB-SubCell"/>
</dbReference>
<name>T5AP52_OPHSC</name>
<evidence type="ECO:0000256" key="1">
    <source>
        <dbReference type="ARBA" id="ARBA00004141"/>
    </source>
</evidence>
<evidence type="ECO:0000256" key="3">
    <source>
        <dbReference type="ARBA" id="ARBA00022989"/>
    </source>
</evidence>
<evidence type="ECO:0000313" key="10">
    <source>
        <dbReference type="Proteomes" id="UP000019374"/>
    </source>
</evidence>
<reference evidence="9 10" key="1">
    <citation type="journal article" date="2013" name="Chin. Sci. Bull.">
        <title>Genome survey uncovers the secrets of sex and lifestyle in caterpillar fungus.</title>
        <authorList>
            <person name="Hu X."/>
            <person name="Zhang Y."/>
            <person name="Xiao G."/>
            <person name="Zheng P."/>
            <person name="Xia Y."/>
            <person name="Zhang X."/>
            <person name="St Leger R.J."/>
            <person name="Liu X."/>
            <person name="Wang C."/>
        </authorList>
    </citation>
    <scope>NUCLEOTIDE SEQUENCE [LARGE SCALE GENOMIC DNA]</scope>
    <source>
        <strain evidence="10">Co18 / CGMCC 3.14243</strain>
        <tissue evidence="9">Fruit-body</tissue>
    </source>
</reference>
<evidence type="ECO:0000313" key="9">
    <source>
        <dbReference type="EMBL" id="EQL04191.1"/>
    </source>
</evidence>
<evidence type="ECO:0000256" key="4">
    <source>
        <dbReference type="ARBA" id="ARBA00023136"/>
    </source>
</evidence>